<name>A0A3M2M7X1_9ACTN</name>
<dbReference type="Gene3D" id="3.30.370.10">
    <property type="entry name" value="Barstar-like"/>
    <property type="match status" value="1"/>
</dbReference>
<dbReference type="Proteomes" id="UP000282674">
    <property type="component" value="Unassembled WGS sequence"/>
</dbReference>
<sequence>MTLVGRRPTAALQDLLERKSAGRRYLKAMVHAVDRSGSAVPTSFIVSATGTVTRPSRLGSGLVDIDLDHGIHEPLPEGAREIWNLWHVGRPTSPNLWSGYARAMRDEWCRAAVIYHPYAQPERPPGRTYELDGCHITDVEGFYCALGEAINEPGGYFGWHHQALLECLRGEWGAAPPFRRRWHHSNVARHHLIPGYDRPSYDIRGWGPRVTLEDILADLTDAGITVDLR</sequence>
<keyword evidence="4" id="KW-1185">Reference proteome</keyword>
<dbReference type="AlphaFoldDB" id="A0A3M2M7X1"/>
<evidence type="ECO:0000256" key="1">
    <source>
        <dbReference type="ARBA" id="ARBA00006845"/>
    </source>
</evidence>
<dbReference type="EMBL" id="RFFG01000016">
    <property type="protein sequence ID" value="RMI44943.1"/>
    <property type="molecule type" value="Genomic_DNA"/>
</dbReference>
<protein>
    <recommendedName>
        <fullName evidence="2">Barstar (barnase inhibitor) domain-containing protein</fullName>
    </recommendedName>
</protein>
<dbReference type="RefSeq" id="WP_122194380.1">
    <property type="nucleotide sequence ID" value="NZ_JBHSKC010000032.1"/>
</dbReference>
<comment type="caution">
    <text evidence="3">The sequence shown here is derived from an EMBL/GenBank/DDBJ whole genome shotgun (WGS) entry which is preliminary data.</text>
</comment>
<evidence type="ECO:0000259" key="2">
    <source>
        <dbReference type="Pfam" id="PF01337"/>
    </source>
</evidence>
<dbReference type="InterPro" id="IPR000468">
    <property type="entry name" value="Barstar"/>
</dbReference>
<evidence type="ECO:0000313" key="4">
    <source>
        <dbReference type="Proteomes" id="UP000282674"/>
    </source>
</evidence>
<dbReference type="SUPFAM" id="SSF52038">
    <property type="entry name" value="Barstar-related"/>
    <property type="match status" value="1"/>
</dbReference>
<organism evidence="3 4">
    <name type="scientific">Actinomadura harenae</name>
    <dbReference type="NCBI Taxonomy" id="2483351"/>
    <lineage>
        <taxon>Bacteria</taxon>
        <taxon>Bacillati</taxon>
        <taxon>Actinomycetota</taxon>
        <taxon>Actinomycetes</taxon>
        <taxon>Streptosporangiales</taxon>
        <taxon>Thermomonosporaceae</taxon>
        <taxon>Actinomadura</taxon>
    </lineage>
</organism>
<feature type="domain" description="Barstar (barnase inhibitor)" evidence="2">
    <location>
        <begin position="128"/>
        <end position="191"/>
    </location>
</feature>
<gene>
    <name evidence="3" type="ORF">EBO15_11780</name>
</gene>
<dbReference type="Pfam" id="PF01337">
    <property type="entry name" value="Barstar"/>
    <property type="match status" value="1"/>
</dbReference>
<accession>A0A3M2M7X1</accession>
<dbReference type="InterPro" id="IPR035905">
    <property type="entry name" value="Barstar-like_sf"/>
</dbReference>
<comment type="similarity">
    <text evidence="1">Belongs to the barstar family.</text>
</comment>
<dbReference type="OrthoDB" id="8859549at2"/>
<evidence type="ECO:0000313" key="3">
    <source>
        <dbReference type="EMBL" id="RMI44943.1"/>
    </source>
</evidence>
<reference evidence="3 4" key="1">
    <citation type="submission" date="2018-10" db="EMBL/GenBank/DDBJ databases">
        <title>Isolation from soil.</title>
        <authorList>
            <person name="Hu J."/>
        </authorList>
    </citation>
    <scope>NUCLEOTIDE SEQUENCE [LARGE SCALE GENOMIC DNA]</scope>
    <source>
        <strain evidence="3 4">NEAU-Ht49</strain>
    </source>
</reference>
<proteinExistence type="inferred from homology"/>